<dbReference type="AlphaFoldDB" id="A0AAD0L367"/>
<accession>A0AAD0L367</accession>
<dbReference type="EMBL" id="CP030750">
    <property type="protein sequence ID" value="AXA23656.1"/>
    <property type="molecule type" value="Genomic_DNA"/>
</dbReference>
<dbReference type="Proteomes" id="UP000251617">
    <property type="component" value="Chromosome"/>
</dbReference>
<gene>
    <name evidence="1" type="ORF">C1S65_05805</name>
</gene>
<name>A0AAD0L367_PSEPU</name>
<protein>
    <submittedName>
        <fullName evidence="1">Uncharacterized protein</fullName>
    </submittedName>
</protein>
<organism evidence="1 2">
    <name type="scientific">Pseudomonas putida</name>
    <name type="common">Arthrobacter siderocapsulatus</name>
    <dbReference type="NCBI Taxonomy" id="303"/>
    <lineage>
        <taxon>Bacteria</taxon>
        <taxon>Pseudomonadati</taxon>
        <taxon>Pseudomonadota</taxon>
        <taxon>Gammaproteobacteria</taxon>
        <taxon>Pseudomonadales</taxon>
        <taxon>Pseudomonadaceae</taxon>
        <taxon>Pseudomonas</taxon>
    </lineage>
</organism>
<reference evidence="1 2" key="1">
    <citation type="submission" date="2018-06" db="EMBL/GenBank/DDBJ databases">
        <title>The genome of Pseudomonas putida NX-1, a lignin degrader.</title>
        <authorList>
            <person name="Xu Z."/>
        </authorList>
    </citation>
    <scope>NUCLEOTIDE SEQUENCE [LARGE SCALE GENOMIC DNA]</scope>
    <source>
        <strain evidence="1 2">NX-1</strain>
    </source>
</reference>
<dbReference type="RefSeq" id="WP_112897544.1">
    <property type="nucleotide sequence ID" value="NZ_CP030750.1"/>
</dbReference>
<evidence type="ECO:0000313" key="2">
    <source>
        <dbReference type="Proteomes" id="UP000251617"/>
    </source>
</evidence>
<sequence length="138" mass="15768">MSELEGVTGMRVEDIALDQPGGIGNDPGLTVVQDDLSVRRVKSDLRLQVPVRQAEPAGRNFERTLRNIGSFTIDSHDNVLQLIHRSNSGQLQYTPILEEGSRFYIDKPNWPWISGRRLRDLQELRTALTNRGLRYVWI</sequence>
<evidence type="ECO:0000313" key="1">
    <source>
        <dbReference type="EMBL" id="AXA23656.1"/>
    </source>
</evidence>
<proteinExistence type="predicted"/>